<dbReference type="GO" id="GO:0010038">
    <property type="term" value="P:response to metal ion"/>
    <property type="evidence" value="ECO:0007669"/>
    <property type="project" value="InterPro"/>
</dbReference>
<evidence type="ECO:0000256" key="5">
    <source>
        <dbReference type="ARBA" id="ARBA00022490"/>
    </source>
</evidence>
<evidence type="ECO:0000313" key="10">
    <source>
        <dbReference type="EMBL" id="KVX01773.1"/>
    </source>
</evidence>
<evidence type="ECO:0000256" key="6">
    <source>
        <dbReference type="ARBA" id="ARBA00022603"/>
    </source>
</evidence>
<dbReference type="SMR" id="A0A106C034"/>
<dbReference type="NCBIfam" id="NF009732">
    <property type="entry name" value="PRK13255.1"/>
    <property type="match status" value="1"/>
</dbReference>
<dbReference type="GeneID" id="41838864"/>
<keyword evidence="7 9" id="KW-0808">Transferase</keyword>
<feature type="binding site" evidence="9">
    <location>
        <position position="123"/>
    </location>
    <ligand>
        <name>S-adenosyl-L-methionine</name>
        <dbReference type="ChEBI" id="CHEBI:59789"/>
    </ligand>
</feature>
<dbReference type="PANTHER" id="PTHR10259:SF11">
    <property type="entry name" value="THIOPURINE S-METHYLTRANSFERASE"/>
    <property type="match status" value="1"/>
</dbReference>
<dbReference type="EMBL" id="LRDC01000018">
    <property type="protein sequence ID" value="KVX01773.1"/>
    <property type="molecule type" value="Genomic_DNA"/>
</dbReference>
<accession>A0A106C034</accession>
<dbReference type="Pfam" id="PF05724">
    <property type="entry name" value="TPMT"/>
    <property type="match status" value="1"/>
</dbReference>
<gene>
    <name evidence="9" type="primary">tpm</name>
    <name evidence="10" type="ORF">AWJ07_04125</name>
</gene>
<evidence type="ECO:0000313" key="11">
    <source>
        <dbReference type="Proteomes" id="UP000055702"/>
    </source>
</evidence>
<dbReference type="Proteomes" id="UP000055702">
    <property type="component" value="Unassembled WGS sequence"/>
</dbReference>
<evidence type="ECO:0000256" key="9">
    <source>
        <dbReference type="HAMAP-Rule" id="MF_00812"/>
    </source>
</evidence>
<evidence type="ECO:0000256" key="8">
    <source>
        <dbReference type="ARBA" id="ARBA00022691"/>
    </source>
</evidence>
<keyword evidence="6 9" id="KW-0489">Methyltransferase</keyword>
<evidence type="ECO:0000256" key="3">
    <source>
        <dbReference type="ARBA" id="ARBA00008145"/>
    </source>
</evidence>
<dbReference type="InterPro" id="IPR022474">
    <property type="entry name" value="Thiopur_S-MeTfrase_Se/Te_detox"/>
</dbReference>
<dbReference type="PIRSF" id="PIRSF023956">
    <property type="entry name" value="Thiopurine_S-methyltransferase"/>
    <property type="match status" value="1"/>
</dbReference>
<keyword evidence="8 9" id="KW-0949">S-adenosyl-L-methionine</keyword>
<organism evidence="10">
    <name type="scientific">Shewanella frigidimarina</name>
    <dbReference type="NCBI Taxonomy" id="56812"/>
    <lineage>
        <taxon>Bacteria</taxon>
        <taxon>Pseudomonadati</taxon>
        <taxon>Pseudomonadota</taxon>
        <taxon>Gammaproteobacteria</taxon>
        <taxon>Alteromonadales</taxon>
        <taxon>Shewanellaceae</taxon>
        <taxon>Shewanella</taxon>
    </lineage>
</organism>
<dbReference type="HAMAP" id="MF_00812">
    <property type="entry name" value="Thiopur_methtran"/>
    <property type="match status" value="1"/>
</dbReference>
<dbReference type="FunFam" id="3.40.50.150:FF:000101">
    <property type="entry name" value="Thiopurine S-methyltransferase"/>
    <property type="match status" value="1"/>
</dbReference>
<comment type="caution">
    <text evidence="10">The sequence shown here is derived from an EMBL/GenBank/DDBJ whole genome shotgun (WGS) entry which is preliminary data.</text>
</comment>
<protein>
    <recommendedName>
        <fullName evidence="4 9">Thiopurine S-methyltransferase</fullName>
        <ecNumber evidence="4 9">2.1.1.67</ecNumber>
    </recommendedName>
    <alternativeName>
        <fullName evidence="9">Thiopurine methyltransferase</fullName>
    </alternativeName>
</protein>
<proteinExistence type="inferred from homology"/>
<dbReference type="InterPro" id="IPR025835">
    <property type="entry name" value="Thiopurine_S-MeTrfase"/>
</dbReference>
<dbReference type="OMA" id="LWCGDFF"/>
<feature type="binding site" evidence="9">
    <location>
        <position position="45"/>
    </location>
    <ligand>
        <name>S-adenosyl-L-methionine</name>
        <dbReference type="ChEBI" id="CHEBI:59789"/>
    </ligand>
</feature>
<evidence type="ECO:0000256" key="4">
    <source>
        <dbReference type="ARBA" id="ARBA00011905"/>
    </source>
</evidence>
<dbReference type="RefSeq" id="WP_011638917.1">
    <property type="nucleotide sequence ID" value="NZ_JBOZOX010000007.1"/>
</dbReference>
<dbReference type="SUPFAM" id="SSF53335">
    <property type="entry name" value="S-adenosyl-L-methionine-dependent methyltransferases"/>
    <property type="match status" value="1"/>
</dbReference>
<name>A0A106C034_SHEFR</name>
<feature type="binding site" evidence="9">
    <location>
        <position position="10"/>
    </location>
    <ligand>
        <name>S-adenosyl-L-methionine</name>
        <dbReference type="ChEBI" id="CHEBI:59789"/>
    </ligand>
</feature>
<keyword evidence="5 9" id="KW-0963">Cytoplasm</keyword>
<dbReference type="GO" id="GO:0032259">
    <property type="term" value="P:methylation"/>
    <property type="evidence" value="ECO:0007669"/>
    <property type="project" value="UniProtKB-KW"/>
</dbReference>
<dbReference type="PROSITE" id="PS51585">
    <property type="entry name" value="SAM_MT_TPMT"/>
    <property type="match status" value="1"/>
</dbReference>
<evidence type="ECO:0000256" key="2">
    <source>
        <dbReference type="ARBA" id="ARBA00004496"/>
    </source>
</evidence>
<dbReference type="PANTHER" id="PTHR10259">
    <property type="entry name" value="THIOPURINE S-METHYLTRANSFERASE"/>
    <property type="match status" value="1"/>
</dbReference>
<comment type="similarity">
    <text evidence="3 9">Belongs to the class I-like SAM-binding methyltransferase superfamily. TPMT family.</text>
</comment>
<feature type="binding site" evidence="9">
    <location>
        <position position="66"/>
    </location>
    <ligand>
        <name>S-adenosyl-L-methionine</name>
        <dbReference type="ChEBI" id="CHEBI:59789"/>
    </ligand>
</feature>
<dbReference type="AlphaFoldDB" id="A0A106C034"/>
<dbReference type="GO" id="GO:0008119">
    <property type="term" value="F:thiopurine S-methyltransferase activity"/>
    <property type="evidence" value="ECO:0007669"/>
    <property type="project" value="UniProtKB-UniRule"/>
</dbReference>
<dbReference type="InterPro" id="IPR029063">
    <property type="entry name" value="SAM-dependent_MTases_sf"/>
</dbReference>
<sequence length="219" mass="25239">MEPSFWHEKWQLQQIGFHQNQVNPFLVKYWSHIGLNENTEVFVPLCGKSLDMFYLAEQRHTVLGCELNTLAVEQFFTDNGLTYQVNHTDEHVVFSTDQVTLYQGDIFTLPKSATASISGFYDRAALIAWPEEMRQQYVKALAALIPANVSGLLITLDYLQETLKGPPFAVSPRWVESYLTPYFDVELLECVDVLADNPRFMNKHVPWLNEAVYKLTRKS</sequence>
<evidence type="ECO:0000256" key="7">
    <source>
        <dbReference type="ARBA" id="ARBA00022679"/>
    </source>
</evidence>
<dbReference type="NCBIfam" id="TIGR03840">
    <property type="entry name" value="TMPT_Se_Te"/>
    <property type="match status" value="1"/>
</dbReference>
<evidence type="ECO:0000256" key="1">
    <source>
        <dbReference type="ARBA" id="ARBA00000903"/>
    </source>
</evidence>
<dbReference type="InterPro" id="IPR008854">
    <property type="entry name" value="TPMT"/>
</dbReference>
<dbReference type="EC" id="2.1.1.67" evidence="4 9"/>
<comment type="subcellular location">
    <subcellularLocation>
        <location evidence="2 9">Cytoplasm</location>
    </subcellularLocation>
</comment>
<reference evidence="10 11" key="1">
    <citation type="submission" date="2016-01" db="EMBL/GenBank/DDBJ databases">
        <title>Draft genome of the antarctic isolate Shewanella frigidimarina Ag06-30.</title>
        <authorList>
            <person name="Parmeciano Di Noto G."/>
            <person name="Vazquez S."/>
            <person name="Mac Cormack W."/>
            <person name="Iriarte A."/>
            <person name="Quiroga C."/>
        </authorList>
    </citation>
    <scope>NUCLEOTIDE SEQUENCE [LARGE SCALE GENOMIC DNA]</scope>
    <source>
        <strain evidence="10 11">Ag06-30</strain>
    </source>
</reference>
<dbReference type="GO" id="GO:0005737">
    <property type="term" value="C:cytoplasm"/>
    <property type="evidence" value="ECO:0007669"/>
    <property type="project" value="UniProtKB-SubCell"/>
</dbReference>
<dbReference type="Gene3D" id="3.40.50.150">
    <property type="entry name" value="Vaccinia Virus protein VP39"/>
    <property type="match status" value="1"/>
</dbReference>
<comment type="catalytic activity">
    <reaction evidence="1 9">
        <text>S-adenosyl-L-methionine + a thiopurine = S-adenosyl-L-homocysteine + a thiopurine S-methylether.</text>
        <dbReference type="EC" id="2.1.1.67"/>
    </reaction>
</comment>